<comment type="caution">
    <text evidence="1">The sequence shown here is derived from an EMBL/GenBank/DDBJ whole genome shotgun (WGS) entry which is preliminary data.</text>
</comment>
<protein>
    <recommendedName>
        <fullName evidence="3">Endonuclease/exonuclease/phosphatase domain-containing protein</fullName>
    </recommendedName>
</protein>
<name>A0A821MQ91_9BILA</name>
<dbReference type="Proteomes" id="UP000663838">
    <property type="component" value="Unassembled WGS sequence"/>
</dbReference>
<evidence type="ECO:0000313" key="2">
    <source>
        <dbReference type="Proteomes" id="UP000663838"/>
    </source>
</evidence>
<reference evidence="1" key="1">
    <citation type="submission" date="2021-02" db="EMBL/GenBank/DDBJ databases">
        <authorList>
            <person name="Nowell W R."/>
        </authorList>
    </citation>
    <scope>NUCLEOTIDE SEQUENCE</scope>
</reference>
<evidence type="ECO:0000313" key="1">
    <source>
        <dbReference type="EMBL" id="CAF4773657.1"/>
    </source>
</evidence>
<dbReference type="AlphaFoldDB" id="A0A821MQ91"/>
<sequence length="184" mass="21560">MTVRVVRYNILVLSYAKCQPKFLKTDHRWNLIRSQLEQEILHHENTIICLQELSLILLPELELLFFIHWNYTLFHNLYGGCHNGCMGIGIAIPVSMELNSLSIIRIGDFIYSISKPREKHTNILTLKCDLNESNMQQLLLDTSDPWKTVIWHVPYALSLQRAWCYADSFFNCARFGVSFNREKL</sequence>
<proteinExistence type="predicted"/>
<accession>A0A821MQ91</accession>
<gene>
    <name evidence="1" type="ORF">TOA249_LOCUS21740</name>
</gene>
<evidence type="ECO:0008006" key="3">
    <source>
        <dbReference type="Google" id="ProtNLM"/>
    </source>
</evidence>
<dbReference type="Gene3D" id="3.60.10.10">
    <property type="entry name" value="Endonuclease/exonuclease/phosphatase"/>
    <property type="match status" value="1"/>
</dbReference>
<dbReference type="InterPro" id="IPR036691">
    <property type="entry name" value="Endo/exonu/phosph_ase_sf"/>
</dbReference>
<dbReference type="EMBL" id="CAJOBS010001906">
    <property type="protein sequence ID" value="CAF4773657.1"/>
    <property type="molecule type" value="Genomic_DNA"/>
</dbReference>
<organism evidence="1 2">
    <name type="scientific">Rotaria socialis</name>
    <dbReference type="NCBI Taxonomy" id="392032"/>
    <lineage>
        <taxon>Eukaryota</taxon>
        <taxon>Metazoa</taxon>
        <taxon>Spiralia</taxon>
        <taxon>Gnathifera</taxon>
        <taxon>Rotifera</taxon>
        <taxon>Eurotatoria</taxon>
        <taxon>Bdelloidea</taxon>
        <taxon>Philodinida</taxon>
        <taxon>Philodinidae</taxon>
        <taxon>Rotaria</taxon>
    </lineage>
</organism>
<dbReference type="SUPFAM" id="SSF56219">
    <property type="entry name" value="DNase I-like"/>
    <property type="match status" value="1"/>
</dbReference>